<dbReference type="EMBL" id="BAABIM010000001">
    <property type="protein sequence ID" value="GAA4678377.1"/>
    <property type="molecule type" value="Genomic_DNA"/>
</dbReference>
<reference evidence="3" key="1">
    <citation type="journal article" date="2019" name="Int. J. Syst. Evol. Microbiol.">
        <title>The Global Catalogue of Microorganisms (GCM) 10K type strain sequencing project: providing services to taxonomists for standard genome sequencing and annotation.</title>
        <authorList>
            <consortium name="The Broad Institute Genomics Platform"/>
            <consortium name="The Broad Institute Genome Sequencing Center for Infectious Disease"/>
            <person name="Wu L."/>
            <person name="Ma J."/>
        </authorList>
    </citation>
    <scope>NUCLEOTIDE SEQUENCE [LARGE SCALE GENOMIC DNA]</scope>
    <source>
        <strain evidence="3">JCM 18127</strain>
    </source>
</reference>
<protein>
    <submittedName>
        <fullName evidence="2">Uncharacterized protein</fullName>
    </submittedName>
</protein>
<dbReference type="RefSeq" id="WP_345264139.1">
    <property type="nucleotide sequence ID" value="NZ_BAABIM010000001.1"/>
</dbReference>
<evidence type="ECO:0000313" key="3">
    <source>
        <dbReference type="Proteomes" id="UP001500621"/>
    </source>
</evidence>
<sequence length="148" mass="15217">MSSTASLILTAARRTLVRSTALGAGILGFYLVYDLLVPATPDADIGMGLLAFLLLVVASGLWALLDGLTRSAWPSAVAWLLTSVVVAIGWQAGLALVYSDASMGFLEYLDDPGTIVFTACLVAVPALPAVAIGAVSRRASNPAPTPQS</sequence>
<feature type="transmembrane region" description="Helical" evidence="1">
    <location>
        <begin position="16"/>
        <end position="33"/>
    </location>
</feature>
<feature type="transmembrane region" description="Helical" evidence="1">
    <location>
        <begin position="113"/>
        <end position="135"/>
    </location>
</feature>
<evidence type="ECO:0000313" key="2">
    <source>
        <dbReference type="EMBL" id="GAA4678377.1"/>
    </source>
</evidence>
<keyword evidence="1" id="KW-0472">Membrane</keyword>
<keyword evidence="1" id="KW-1133">Transmembrane helix</keyword>
<evidence type="ECO:0000256" key="1">
    <source>
        <dbReference type="SAM" id="Phobius"/>
    </source>
</evidence>
<keyword evidence="1" id="KW-0812">Transmembrane</keyword>
<feature type="transmembrane region" description="Helical" evidence="1">
    <location>
        <begin position="45"/>
        <end position="65"/>
    </location>
</feature>
<dbReference type="Proteomes" id="UP001500621">
    <property type="component" value="Unassembled WGS sequence"/>
</dbReference>
<accession>A0ABP8W2B1</accession>
<proteinExistence type="predicted"/>
<keyword evidence="3" id="KW-1185">Reference proteome</keyword>
<gene>
    <name evidence="2" type="ORF">GCM10023226_14580</name>
</gene>
<feature type="transmembrane region" description="Helical" evidence="1">
    <location>
        <begin position="77"/>
        <end position="98"/>
    </location>
</feature>
<comment type="caution">
    <text evidence="2">The sequence shown here is derived from an EMBL/GenBank/DDBJ whole genome shotgun (WGS) entry which is preliminary data.</text>
</comment>
<organism evidence="2 3">
    <name type="scientific">Nocardioides nanhaiensis</name>
    <dbReference type="NCBI Taxonomy" id="1476871"/>
    <lineage>
        <taxon>Bacteria</taxon>
        <taxon>Bacillati</taxon>
        <taxon>Actinomycetota</taxon>
        <taxon>Actinomycetes</taxon>
        <taxon>Propionibacteriales</taxon>
        <taxon>Nocardioidaceae</taxon>
        <taxon>Nocardioides</taxon>
    </lineage>
</organism>
<name>A0ABP8W2B1_9ACTN</name>